<proteinExistence type="predicted"/>
<reference evidence="1 2" key="1">
    <citation type="submission" date="2017-10" db="EMBL/GenBank/DDBJ databases">
        <title>Whole genome sequencing of members of genus Pseudoxanthomonas.</title>
        <authorList>
            <person name="Kumar S."/>
            <person name="Bansal K."/>
            <person name="Kaur A."/>
            <person name="Patil P."/>
            <person name="Sharma S."/>
            <person name="Patil P.B."/>
        </authorList>
    </citation>
    <scope>NUCLEOTIDE SEQUENCE [LARGE SCALE GENOMIC DNA]</scope>
    <source>
        <strain evidence="1 2">DSM 17801</strain>
    </source>
</reference>
<dbReference type="EMBL" id="PDWN01000009">
    <property type="protein sequence ID" value="KAF1694100.1"/>
    <property type="molecule type" value="Genomic_DNA"/>
</dbReference>
<dbReference type="RefSeq" id="WP_162410570.1">
    <property type="nucleotide sequence ID" value="NZ_PDWN01000009.1"/>
</dbReference>
<keyword evidence="2" id="KW-1185">Reference proteome</keyword>
<dbReference type="InterPro" id="IPR012347">
    <property type="entry name" value="Ferritin-like"/>
</dbReference>
<comment type="caution">
    <text evidence="1">The sequence shown here is derived from an EMBL/GenBank/DDBJ whole genome shotgun (WGS) entry which is preliminary data.</text>
</comment>
<sequence length="152" mass="16704">MDAAPRTTLDLRLADACRGEHYGLSVLQAIANNAALPWDVRERADLHHVETEAQLGRLARALETLDPALRARLAGSIEPSARLMAIPDWIRLERREIAAYMDLMPYARHAHLEGLARDCASALDLQRSVLHWLESLDASAPGTAPSALRTPA</sequence>
<name>A0ABQ6Z6D3_9GAMM</name>
<dbReference type="Gene3D" id="1.20.1260.10">
    <property type="match status" value="1"/>
</dbReference>
<organism evidence="1 2">
    <name type="scientific">Pseudoxanthomonas daejeonensis</name>
    <dbReference type="NCBI Taxonomy" id="266062"/>
    <lineage>
        <taxon>Bacteria</taxon>
        <taxon>Pseudomonadati</taxon>
        <taxon>Pseudomonadota</taxon>
        <taxon>Gammaproteobacteria</taxon>
        <taxon>Lysobacterales</taxon>
        <taxon>Lysobacteraceae</taxon>
        <taxon>Pseudoxanthomonas</taxon>
    </lineage>
</organism>
<accession>A0ABQ6Z6D3</accession>
<protein>
    <submittedName>
        <fullName evidence="1">Uncharacterized protein</fullName>
    </submittedName>
</protein>
<evidence type="ECO:0000313" key="1">
    <source>
        <dbReference type="EMBL" id="KAF1694100.1"/>
    </source>
</evidence>
<gene>
    <name evidence="1" type="ORF">CSC65_10640</name>
</gene>
<dbReference type="SUPFAM" id="SSF47240">
    <property type="entry name" value="Ferritin-like"/>
    <property type="match status" value="1"/>
</dbReference>
<dbReference type="InterPro" id="IPR009078">
    <property type="entry name" value="Ferritin-like_SF"/>
</dbReference>
<dbReference type="Proteomes" id="UP000788419">
    <property type="component" value="Unassembled WGS sequence"/>
</dbReference>
<evidence type="ECO:0000313" key="2">
    <source>
        <dbReference type="Proteomes" id="UP000788419"/>
    </source>
</evidence>